<dbReference type="PROSITE" id="PS51257">
    <property type="entry name" value="PROKAR_LIPOPROTEIN"/>
    <property type="match status" value="1"/>
</dbReference>
<feature type="compositionally biased region" description="Polar residues" evidence="1">
    <location>
        <begin position="30"/>
        <end position="47"/>
    </location>
</feature>
<keyword evidence="6" id="KW-1185">Reference proteome</keyword>
<dbReference type="AlphaFoldDB" id="A0A109REQ1"/>
<dbReference type="EMBL" id="JAOTML010000001">
    <property type="protein sequence ID" value="MCY3052405.1"/>
    <property type="molecule type" value="Genomic_DNA"/>
</dbReference>
<feature type="chain" id="PRO_5038792925" description="Lipoprotein" evidence="2">
    <location>
        <begin position="20"/>
        <end position="198"/>
    </location>
</feature>
<feature type="region of interest" description="Disordered" evidence="1">
    <location>
        <begin position="27"/>
        <end position="118"/>
    </location>
</feature>
<dbReference type="KEGG" id="aun:AWM73_05230"/>
<feature type="compositionally biased region" description="Polar residues" evidence="1">
    <location>
        <begin position="70"/>
        <end position="101"/>
    </location>
</feature>
<gene>
    <name evidence="4" type="ORF">I6G68_04820</name>
    <name evidence="3" type="ORF">ODY43_00095</name>
</gene>
<evidence type="ECO:0008006" key="7">
    <source>
        <dbReference type="Google" id="ProtNLM"/>
    </source>
</evidence>
<reference evidence="4 5" key="1">
    <citation type="submission" date="2020-12" db="EMBL/GenBank/DDBJ databases">
        <title>FDA dAtabase for Regulatory Grade micrObial Sequences (FDA-ARGOS): Supporting development and validation of Infectious Disease Dx tests.</title>
        <authorList>
            <person name="Sproer C."/>
            <person name="Gronow S."/>
            <person name="Severitt S."/>
            <person name="Schroder I."/>
            <person name="Tallon L."/>
            <person name="Sadzewicz L."/>
            <person name="Zhao X."/>
            <person name="Boylan J."/>
            <person name="Ott S."/>
            <person name="Bowen H."/>
            <person name="Vavikolanu K."/>
            <person name="Mehta A."/>
            <person name="Aluvathingal J."/>
            <person name="Nadendla S."/>
            <person name="Lowell S."/>
            <person name="Myers T."/>
            <person name="Yan Y."/>
            <person name="Sichtig H."/>
        </authorList>
    </citation>
    <scope>NUCLEOTIDE SEQUENCE [LARGE SCALE GENOMIC DNA]</scope>
    <source>
        <strain evidence="4 5">FDAARGOS_911</strain>
    </source>
</reference>
<evidence type="ECO:0000313" key="3">
    <source>
        <dbReference type="EMBL" id="MCY3052405.1"/>
    </source>
</evidence>
<evidence type="ECO:0000313" key="6">
    <source>
        <dbReference type="Proteomes" id="UP001069145"/>
    </source>
</evidence>
<dbReference type="OrthoDB" id="2136602at2"/>
<keyword evidence="2" id="KW-0732">Signal</keyword>
<evidence type="ECO:0000313" key="5">
    <source>
        <dbReference type="Proteomes" id="UP000594771"/>
    </source>
</evidence>
<dbReference type="Proteomes" id="UP000594771">
    <property type="component" value="Chromosome"/>
</dbReference>
<evidence type="ECO:0000256" key="1">
    <source>
        <dbReference type="SAM" id="MobiDB-lite"/>
    </source>
</evidence>
<evidence type="ECO:0000313" key="4">
    <source>
        <dbReference type="EMBL" id="QPS00729.1"/>
    </source>
</evidence>
<proteinExistence type="predicted"/>
<dbReference type="Proteomes" id="UP001069145">
    <property type="component" value="Unassembled WGS sequence"/>
</dbReference>
<dbReference type="RefSeq" id="WP_060778393.1">
    <property type="nucleotide sequence ID" value="NZ_CAJHLF010000008.1"/>
</dbReference>
<reference evidence="3" key="2">
    <citation type="submission" date="2022-09" db="EMBL/GenBank/DDBJ databases">
        <title>Aerococcus urinae taxonomy study.</title>
        <authorList>
            <person name="Christensen J."/>
            <person name="Senneby E."/>
        </authorList>
    </citation>
    <scope>NUCLEOTIDE SEQUENCE</scope>
    <source>
        <strain evidence="3">NLD-066-U95</strain>
    </source>
</reference>
<accession>A0A109REQ1</accession>
<sequence length="198" mass="21538">MNKNLKGFIAVTLSAVLLAACSEQGVSFADKQQSSDVKTEQTSSSQAKESSKKTDTDKKLEADQEKSSQSDKASSQVKGKTAKANNESNQAGTGQSTSKSQAEAAEKPASSVTPSNNSNDIIAKVVPMIHQVTDNIYRSEDYSFMPSKVDDNLVQVEIRRQSPNNQIHTNLVAIYRYNNQTGELTSMDLVSGQWQKVN</sequence>
<organism evidence="4 5">
    <name type="scientific">Aerococcus urinae</name>
    <dbReference type="NCBI Taxonomy" id="1376"/>
    <lineage>
        <taxon>Bacteria</taxon>
        <taxon>Bacillati</taxon>
        <taxon>Bacillota</taxon>
        <taxon>Bacilli</taxon>
        <taxon>Lactobacillales</taxon>
        <taxon>Aerococcaceae</taxon>
        <taxon>Aerococcus</taxon>
    </lineage>
</organism>
<feature type="signal peptide" evidence="2">
    <location>
        <begin position="1"/>
        <end position="19"/>
    </location>
</feature>
<feature type="compositionally biased region" description="Basic and acidic residues" evidence="1">
    <location>
        <begin position="49"/>
        <end position="69"/>
    </location>
</feature>
<name>A0A109REQ1_9LACT</name>
<dbReference type="EMBL" id="CP065662">
    <property type="protein sequence ID" value="QPS00729.1"/>
    <property type="molecule type" value="Genomic_DNA"/>
</dbReference>
<dbReference type="GeneID" id="35767052"/>
<protein>
    <recommendedName>
        <fullName evidence="7">Lipoprotein</fullName>
    </recommendedName>
</protein>
<evidence type="ECO:0000256" key="2">
    <source>
        <dbReference type="SAM" id="SignalP"/>
    </source>
</evidence>